<dbReference type="Pfam" id="PF00528">
    <property type="entry name" value="BPD_transp_1"/>
    <property type="match status" value="1"/>
</dbReference>
<protein>
    <submittedName>
        <fullName evidence="11">Polar amino acid transport system permease protein</fullName>
    </submittedName>
</protein>
<dbReference type="InterPro" id="IPR010065">
    <property type="entry name" value="AA_ABC_transptr_permease_3TM"/>
</dbReference>
<dbReference type="GO" id="GO:0022857">
    <property type="term" value="F:transmembrane transporter activity"/>
    <property type="evidence" value="ECO:0007669"/>
    <property type="project" value="InterPro"/>
</dbReference>
<dbReference type="PROSITE" id="PS50928">
    <property type="entry name" value="ABC_TM1"/>
    <property type="match status" value="1"/>
</dbReference>
<evidence type="ECO:0000259" key="10">
    <source>
        <dbReference type="PROSITE" id="PS50928"/>
    </source>
</evidence>
<dbReference type="STRING" id="546874.SAMN04488544_2092"/>
<feature type="transmembrane region" description="Helical" evidence="8">
    <location>
        <begin position="130"/>
        <end position="154"/>
    </location>
</feature>
<keyword evidence="4 8" id="KW-0812">Transmembrane</keyword>
<dbReference type="Proteomes" id="UP000198825">
    <property type="component" value="Chromosome I"/>
</dbReference>
<gene>
    <name evidence="11" type="ORF">SAMN04488544_2092</name>
</gene>
<keyword evidence="12" id="KW-1185">Reference proteome</keyword>
<dbReference type="SUPFAM" id="SSF161098">
    <property type="entry name" value="MetI-like"/>
    <property type="match status" value="1"/>
</dbReference>
<dbReference type="InterPro" id="IPR035906">
    <property type="entry name" value="MetI-like_sf"/>
</dbReference>
<dbReference type="GO" id="GO:0043190">
    <property type="term" value="C:ATP-binding cassette (ABC) transporter complex"/>
    <property type="evidence" value="ECO:0007669"/>
    <property type="project" value="InterPro"/>
</dbReference>
<name>A0A1H2MHP6_9ACTN</name>
<evidence type="ECO:0000313" key="11">
    <source>
        <dbReference type="EMBL" id="SDU92719.1"/>
    </source>
</evidence>
<evidence type="ECO:0000256" key="3">
    <source>
        <dbReference type="ARBA" id="ARBA00022475"/>
    </source>
</evidence>
<dbReference type="PANTHER" id="PTHR30614:SF0">
    <property type="entry name" value="L-CYSTINE TRANSPORT SYSTEM PERMEASE PROTEIN TCYL"/>
    <property type="match status" value="1"/>
</dbReference>
<keyword evidence="6 8" id="KW-1133">Transmembrane helix</keyword>
<feature type="region of interest" description="Disordered" evidence="9">
    <location>
        <begin position="1"/>
        <end position="30"/>
    </location>
</feature>
<dbReference type="InterPro" id="IPR000515">
    <property type="entry name" value="MetI-like"/>
</dbReference>
<evidence type="ECO:0000256" key="4">
    <source>
        <dbReference type="ARBA" id="ARBA00022692"/>
    </source>
</evidence>
<dbReference type="Gene3D" id="1.10.3720.10">
    <property type="entry name" value="MetI-like"/>
    <property type="match status" value="1"/>
</dbReference>
<dbReference type="CDD" id="cd06261">
    <property type="entry name" value="TM_PBP2"/>
    <property type="match status" value="1"/>
</dbReference>
<dbReference type="EMBL" id="LT629799">
    <property type="protein sequence ID" value="SDU92719.1"/>
    <property type="molecule type" value="Genomic_DNA"/>
</dbReference>
<evidence type="ECO:0000256" key="8">
    <source>
        <dbReference type="RuleBase" id="RU363032"/>
    </source>
</evidence>
<dbReference type="OrthoDB" id="92598at2"/>
<evidence type="ECO:0000256" key="9">
    <source>
        <dbReference type="SAM" id="MobiDB-lite"/>
    </source>
</evidence>
<evidence type="ECO:0000256" key="5">
    <source>
        <dbReference type="ARBA" id="ARBA00022970"/>
    </source>
</evidence>
<dbReference type="RefSeq" id="WP_091074355.1">
    <property type="nucleotide sequence ID" value="NZ_LT629799.1"/>
</dbReference>
<organism evidence="11 12">
    <name type="scientific">Microlunatus sagamiharensis</name>
    <dbReference type="NCBI Taxonomy" id="546874"/>
    <lineage>
        <taxon>Bacteria</taxon>
        <taxon>Bacillati</taxon>
        <taxon>Actinomycetota</taxon>
        <taxon>Actinomycetes</taxon>
        <taxon>Propionibacteriales</taxon>
        <taxon>Propionibacteriaceae</taxon>
        <taxon>Microlunatus</taxon>
    </lineage>
</organism>
<proteinExistence type="inferred from homology"/>
<feature type="transmembrane region" description="Helical" evidence="8">
    <location>
        <begin position="98"/>
        <end position="118"/>
    </location>
</feature>
<dbReference type="InterPro" id="IPR043429">
    <property type="entry name" value="ArtM/GltK/GlnP/TcyL/YhdX-like"/>
</dbReference>
<evidence type="ECO:0000256" key="7">
    <source>
        <dbReference type="ARBA" id="ARBA00023136"/>
    </source>
</evidence>
<accession>A0A1H2MHP6</accession>
<reference evidence="12" key="1">
    <citation type="submission" date="2016-10" db="EMBL/GenBank/DDBJ databases">
        <authorList>
            <person name="Varghese N."/>
            <person name="Submissions S."/>
        </authorList>
    </citation>
    <scope>NUCLEOTIDE SEQUENCE [LARGE SCALE GENOMIC DNA]</scope>
    <source>
        <strain evidence="12">DSM 21743</strain>
    </source>
</reference>
<evidence type="ECO:0000313" key="12">
    <source>
        <dbReference type="Proteomes" id="UP000198825"/>
    </source>
</evidence>
<keyword evidence="2 8" id="KW-0813">Transport</keyword>
<dbReference type="GO" id="GO:0006865">
    <property type="term" value="P:amino acid transport"/>
    <property type="evidence" value="ECO:0007669"/>
    <property type="project" value="UniProtKB-KW"/>
</dbReference>
<keyword evidence="7 8" id="KW-0472">Membrane</keyword>
<keyword evidence="5" id="KW-0029">Amino-acid transport</keyword>
<dbReference type="AlphaFoldDB" id="A0A1H2MHP6"/>
<comment type="similarity">
    <text evidence="8">Belongs to the binding-protein-dependent transport system permease family.</text>
</comment>
<feature type="transmembrane region" description="Helical" evidence="8">
    <location>
        <begin position="49"/>
        <end position="69"/>
    </location>
</feature>
<feature type="domain" description="ABC transmembrane type-1" evidence="10">
    <location>
        <begin position="92"/>
        <end position="299"/>
    </location>
</feature>
<evidence type="ECO:0000256" key="1">
    <source>
        <dbReference type="ARBA" id="ARBA00004651"/>
    </source>
</evidence>
<keyword evidence="3" id="KW-1003">Cell membrane</keyword>
<evidence type="ECO:0000256" key="6">
    <source>
        <dbReference type="ARBA" id="ARBA00022989"/>
    </source>
</evidence>
<comment type="subcellular location">
    <subcellularLocation>
        <location evidence="1 8">Cell membrane</location>
        <topology evidence="1 8">Multi-pass membrane protein</topology>
    </subcellularLocation>
</comment>
<dbReference type="NCBIfam" id="TIGR01726">
    <property type="entry name" value="HEQRo_perm_3TM"/>
    <property type="match status" value="1"/>
</dbReference>
<feature type="transmembrane region" description="Helical" evidence="8">
    <location>
        <begin position="277"/>
        <end position="302"/>
    </location>
</feature>
<dbReference type="PANTHER" id="PTHR30614">
    <property type="entry name" value="MEMBRANE COMPONENT OF AMINO ACID ABC TRANSPORTER"/>
    <property type="match status" value="1"/>
</dbReference>
<sequence length="334" mass="36345">MSLSTARRPPAADHPPDTARPGGRPAAVRGDDPVEALVSSRVVPLRRPWRWVASVVVLLLLAQVVSGLASNPAYQWDAFGYWFFQPIILEGLLVTLKLTAWSAVIGFAAGVVLALMRLSASPVLQSVSWVYVWVFRSIPLIVLLLFLANATALYPSLGLSVPFGPQLFSIDATRLLSYEAAAIIGLSLNEAAYASEIVRSGIISVDPGQREAAAALGLPRHRRFTRIVLPQAMRAILPSYANQLIGLLKGTSVVYITSLLDLFGQVETQASTNSGQVIPLLMVATVWYVILTSVLSVFQYFVEQRFARGVDRLAGRTRAQRILSAVRTRRGVAR</sequence>
<evidence type="ECO:0000256" key="2">
    <source>
        <dbReference type="ARBA" id="ARBA00022448"/>
    </source>
</evidence>